<dbReference type="HOGENOM" id="CLU_2413415_0_0_1"/>
<name>A0A067SMW1_GALM3</name>
<gene>
    <name evidence="2" type="ORF">GALMADRAFT_932796</name>
</gene>
<proteinExistence type="predicted"/>
<reference evidence="3" key="1">
    <citation type="journal article" date="2014" name="Proc. Natl. Acad. Sci. U.S.A.">
        <title>Extensive sampling of basidiomycete genomes demonstrates inadequacy of the white-rot/brown-rot paradigm for wood decay fungi.</title>
        <authorList>
            <person name="Riley R."/>
            <person name="Salamov A.A."/>
            <person name="Brown D.W."/>
            <person name="Nagy L.G."/>
            <person name="Floudas D."/>
            <person name="Held B.W."/>
            <person name="Levasseur A."/>
            <person name="Lombard V."/>
            <person name="Morin E."/>
            <person name="Otillar R."/>
            <person name="Lindquist E.A."/>
            <person name="Sun H."/>
            <person name="LaButti K.M."/>
            <person name="Schmutz J."/>
            <person name="Jabbour D."/>
            <person name="Luo H."/>
            <person name="Baker S.E."/>
            <person name="Pisabarro A.G."/>
            <person name="Walton J.D."/>
            <person name="Blanchette R.A."/>
            <person name="Henrissat B."/>
            <person name="Martin F."/>
            <person name="Cullen D."/>
            <person name="Hibbett D.S."/>
            <person name="Grigoriev I.V."/>
        </authorList>
    </citation>
    <scope>NUCLEOTIDE SEQUENCE [LARGE SCALE GENOMIC DNA]</scope>
    <source>
        <strain evidence="3">CBS 339.88</strain>
    </source>
</reference>
<evidence type="ECO:0000256" key="1">
    <source>
        <dbReference type="SAM" id="Phobius"/>
    </source>
</evidence>
<dbReference type="AlphaFoldDB" id="A0A067SMW1"/>
<dbReference type="EMBL" id="KL142404">
    <property type="protein sequence ID" value="KDR69019.1"/>
    <property type="molecule type" value="Genomic_DNA"/>
</dbReference>
<protein>
    <submittedName>
        <fullName evidence="2">Uncharacterized protein</fullName>
    </submittedName>
</protein>
<evidence type="ECO:0000313" key="3">
    <source>
        <dbReference type="Proteomes" id="UP000027222"/>
    </source>
</evidence>
<keyword evidence="1" id="KW-1133">Transmembrane helix</keyword>
<feature type="transmembrane region" description="Helical" evidence="1">
    <location>
        <begin position="12"/>
        <end position="37"/>
    </location>
</feature>
<accession>A0A067SMW1</accession>
<keyword evidence="3" id="KW-1185">Reference proteome</keyword>
<evidence type="ECO:0000313" key="2">
    <source>
        <dbReference type="EMBL" id="KDR69019.1"/>
    </source>
</evidence>
<keyword evidence="1" id="KW-0812">Transmembrane</keyword>
<organism evidence="2 3">
    <name type="scientific">Galerina marginata (strain CBS 339.88)</name>
    <dbReference type="NCBI Taxonomy" id="685588"/>
    <lineage>
        <taxon>Eukaryota</taxon>
        <taxon>Fungi</taxon>
        <taxon>Dikarya</taxon>
        <taxon>Basidiomycota</taxon>
        <taxon>Agaricomycotina</taxon>
        <taxon>Agaricomycetes</taxon>
        <taxon>Agaricomycetidae</taxon>
        <taxon>Agaricales</taxon>
        <taxon>Agaricineae</taxon>
        <taxon>Strophariaceae</taxon>
        <taxon>Galerina</taxon>
    </lineage>
</organism>
<dbReference type="Proteomes" id="UP000027222">
    <property type="component" value="Unassembled WGS sequence"/>
</dbReference>
<keyword evidence="1" id="KW-0472">Membrane</keyword>
<sequence>MGSARFTSISRNVWSLDIGCSYVVHLSSFLAISFYLVKLSILSGQVSSSFPNPCSLQLIDALPPPLDDNNLSCPLSIFSTLVPKGKRSGGWS</sequence>